<dbReference type="Pfam" id="PF05698">
    <property type="entry name" value="Trigger_C"/>
    <property type="match status" value="1"/>
</dbReference>
<name>A0A369TIG6_9PROT</name>
<dbReference type="Gene3D" id="1.10.3120.10">
    <property type="entry name" value="Trigger factor, C-terminal domain"/>
    <property type="match status" value="1"/>
</dbReference>
<proteinExistence type="inferred from homology"/>
<dbReference type="Gene3D" id="3.10.50.40">
    <property type="match status" value="1"/>
</dbReference>
<dbReference type="InterPro" id="IPR001179">
    <property type="entry name" value="PPIase_FKBP_dom"/>
</dbReference>
<dbReference type="GO" id="GO:0015031">
    <property type="term" value="P:protein transport"/>
    <property type="evidence" value="ECO:0007669"/>
    <property type="project" value="UniProtKB-UniRule"/>
</dbReference>
<evidence type="ECO:0000256" key="11">
    <source>
        <dbReference type="ARBA" id="ARBA00029986"/>
    </source>
</evidence>
<gene>
    <name evidence="12" type="primary">tig</name>
    <name evidence="17" type="ORF">DRB17_01890</name>
</gene>
<evidence type="ECO:0000256" key="10">
    <source>
        <dbReference type="ARBA" id="ARBA00024849"/>
    </source>
</evidence>
<evidence type="ECO:0000256" key="4">
    <source>
        <dbReference type="ARBA" id="ARBA00016902"/>
    </source>
</evidence>
<dbReference type="FunFam" id="3.10.50.40:FF:000001">
    <property type="entry name" value="Trigger factor"/>
    <property type="match status" value="1"/>
</dbReference>
<keyword evidence="9 12" id="KW-0131">Cell cycle</keyword>
<dbReference type="PANTHER" id="PTHR30560:SF3">
    <property type="entry name" value="TRIGGER FACTOR-LIKE PROTEIN TIG, CHLOROPLASTIC"/>
    <property type="match status" value="1"/>
</dbReference>
<comment type="similarity">
    <text evidence="2 12 14">Belongs to the FKBP-type PPIase family. Tig subfamily.</text>
</comment>
<dbReference type="InterPro" id="IPR037041">
    <property type="entry name" value="Trigger_fac_C_sf"/>
</dbReference>
<dbReference type="RefSeq" id="WP_114580439.1">
    <property type="nucleotide sequence ID" value="NZ_QPMH01000001.1"/>
</dbReference>
<dbReference type="HAMAP" id="MF_00303">
    <property type="entry name" value="Trigger_factor_Tig"/>
    <property type="match status" value="1"/>
</dbReference>
<dbReference type="AlphaFoldDB" id="A0A369TIG6"/>
<comment type="function">
    <text evidence="10 12">Involved in protein export. Acts as a chaperone by maintaining the newly synthesized protein in an open conformation. Functions as a peptidyl-prolyl cis-trans isomerase.</text>
</comment>
<feature type="compositionally biased region" description="Basic residues" evidence="15">
    <location>
        <begin position="460"/>
        <end position="470"/>
    </location>
</feature>
<evidence type="ECO:0000256" key="2">
    <source>
        <dbReference type="ARBA" id="ARBA00005464"/>
    </source>
</evidence>
<dbReference type="InterPro" id="IPR008880">
    <property type="entry name" value="Trigger_fac_C"/>
</dbReference>
<keyword evidence="12" id="KW-0963">Cytoplasm</keyword>
<dbReference type="SUPFAM" id="SSF54534">
    <property type="entry name" value="FKBP-like"/>
    <property type="match status" value="1"/>
</dbReference>
<evidence type="ECO:0000256" key="12">
    <source>
        <dbReference type="HAMAP-Rule" id="MF_00303"/>
    </source>
</evidence>
<dbReference type="GO" id="GO:0003755">
    <property type="term" value="F:peptidyl-prolyl cis-trans isomerase activity"/>
    <property type="evidence" value="ECO:0007669"/>
    <property type="project" value="UniProtKB-UniRule"/>
</dbReference>
<dbReference type="Pfam" id="PF05697">
    <property type="entry name" value="Trigger_N"/>
    <property type="match status" value="1"/>
</dbReference>
<dbReference type="GO" id="GO:0005737">
    <property type="term" value="C:cytoplasm"/>
    <property type="evidence" value="ECO:0007669"/>
    <property type="project" value="UniProtKB-SubCell"/>
</dbReference>
<dbReference type="EMBL" id="QPMH01000001">
    <property type="protein sequence ID" value="RDD63927.1"/>
    <property type="molecule type" value="Genomic_DNA"/>
</dbReference>
<evidence type="ECO:0000256" key="8">
    <source>
        <dbReference type="ARBA" id="ARBA00023235"/>
    </source>
</evidence>
<sequence>MQVTETNAEGLKREYKVRVEKDEIDQKVQDRLKEVGQQARIPGFRPGKAPMSILRQRFGKAVLGEVLERAVNDSSQQAMEERGLRPIQQPQIEVESFDEDQDLEYKMSMEILPDIEPVEFSELSLERLKVQVPDSEVDEALERLASHHKDTQPLEEARPAEKGDVLVVDFKGSVDGEELPGMSGEDHHLELGSNRFVEGFEEQLVGAEQGETRHIRVTFPGTYQNEKLAGKDADFEVTVKEIRETQPVTIDDEFAKKFGEEDLEALKQRVREQIENDYAGLARQRVKRELLDKLSESHDFDVPPSMVEQEFQQIWHQIQHDREQGQLDAEDADKDEEQLKQDYRDIAVRRVRLGLLLSEIGRRANLEISQEEMNQALIQEVQRHPGHEREVFEFYQNNPEALSQLRAPLYEDKAVDYILELANVTEREVTTDELRKMIEEEAGASGDGDEAEGAGENKAAKKKSGAKKASGKSTAKKSGGGSKAKAKTAKAESDGASDKGADSDTSGES</sequence>
<dbReference type="NCBIfam" id="TIGR00115">
    <property type="entry name" value="tig"/>
    <property type="match status" value="1"/>
</dbReference>
<dbReference type="SUPFAM" id="SSF109998">
    <property type="entry name" value="Triger factor/SurA peptide-binding domain-like"/>
    <property type="match status" value="1"/>
</dbReference>
<keyword evidence="7 12" id="KW-0143">Chaperone</keyword>
<keyword evidence="6 12" id="KW-0697">Rotamase</keyword>
<evidence type="ECO:0000256" key="3">
    <source>
        <dbReference type="ARBA" id="ARBA00013194"/>
    </source>
</evidence>
<evidence type="ECO:0000256" key="7">
    <source>
        <dbReference type="ARBA" id="ARBA00023186"/>
    </source>
</evidence>
<evidence type="ECO:0000313" key="17">
    <source>
        <dbReference type="EMBL" id="RDD63927.1"/>
    </source>
</evidence>
<comment type="subcellular location">
    <subcellularLocation>
        <location evidence="12">Cytoplasm</location>
    </subcellularLocation>
    <text evidence="12">About half TF is bound to the ribosome near the polypeptide exit tunnel while the other half is free in the cytoplasm.</text>
</comment>
<evidence type="ECO:0000256" key="13">
    <source>
        <dbReference type="PROSITE-ProRule" id="PRU00277"/>
    </source>
</evidence>
<evidence type="ECO:0000256" key="1">
    <source>
        <dbReference type="ARBA" id="ARBA00000971"/>
    </source>
</evidence>
<reference evidence="17 18" key="1">
    <citation type="submission" date="2018-07" db="EMBL/GenBank/DDBJ databases">
        <title>Venubactetium sediminum gen. nov., sp. nov., isolated from a marine solar saltern.</title>
        <authorList>
            <person name="Wang S."/>
        </authorList>
    </citation>
    <scope>NUCLEOTIDE SEQUENCE [LARGE SCALE GENOMIC DNA]</scope>
    <source>
        <strain evidence="17 18">WD2A32</strain>
    </source>
</reference>
<dbReference type="InterPro" id="IPR005215">
    <property type="entry name" value="Trig_fac"/>
</dbReference>
<feature type="domain" description="PPIase FKBP-type" evidence="16">
    <location>
        <begin position="163"/>
        <end position="223"/>
    </location>
</feature>
<evidence type="ECO:0000256" key="9">
    <source>
        <dbReference type="ARBA" id="ARBA00023306"/>
    </source>
</evidence>
<dbReference type="GO" id="GO:0051301">
    <property type="term" value="P:cell division"/>
    <property type="evidence" value="ECO:0007669"/>
    <property type="project" value="UniProtKB-KW"/>
</dbReference>
<dbReference type="InterPro" id="IPR008881">
    <property type="entry name" value="Trigger_fac_ribosome-bd_bac"/>
</dbReference>
<comment type="catalytic activity">
    <reaction evidence="1 12 13">
        <text>[protein]-peptidylproline (omega=180) = [protein]-peptidylproline (omega=0)</text>
        <dbReference type="Rhea" id="RHEA:16237"/>
        <dbReference type="Rhea" id="RHEA-COMP:10747"/>
        <dbReference type="Rhea" id="RHEA-COMP:10748"/>
        <dbReference type="ChEBI" id="CHEBI:83833"/>
        <dbReference type="ChEBI" id="CHEBI:83834"/>
        <dbReference type="EC" id="5.2.1.8"/>
    </reaction>
</comment>
<dbReference type="Pfam" id="PF00254">
    <property type="entry name" value="FKBP_C"/>
    <property type="match status" value="1"/>
</dbReference>
<accession>A0A369TIG6</accession>
<evidence type="ECO:0000259" key="16">
    <source>
        <dbReference type="PROSITE" id="PS50059"/>
    </source>
</evidence>
<evidence type="ECO:0000256" key="15">
    <source>
        <dbReference type="SAM" id="MobiDB-lite"/>
    </source>
</evidence>
<evidence type="ECO:0000256" key="14">
    <source>
        <dbReference type="RuleBase" id="RU003914"/>
    </source>
</evidence>
<organism evidence="17 18">
    <name type="scientific">Ferruginivarius sediminum</name>
    <dbReference type="NCBI Taxonomy" id="2661937"/>
    <lineage>
        <taxon>Bacteria</taxon>
        <taxon>Pseudomonadati</taxon>
        <taxon>Pseudomonadota</taxon>
        <taxon>Alphaproteobacteria</taxon>
        <taxon>Rhodospirillales</taxon>
        <taxon>Rhodospirillaceae</taxon>
        <taxon>Ferruginivarius</taxon>
    </lineage>
</organism>
<dbReference type="Gene3D" id="3.30.70.1050">
    <property type="entry name" value="Trigger factor ribosome-binding domain"/>
    <property type="match status" value="1"/>
</dbReference>
<dbReference type="GO" id="GO:0044183">
    <property type="term" value="F:protein folding chaperone"/>
    <property type="evidence" value="ECO:0007669"/>
    <property type="project" value="TreeGrafter"/>
</dbReference>
<feature type="region of interest" description="Disordered" evidence="15">
    <location>
        <begin position="440"/>
        <end position="509"/>
    </location>
</feature>
<protein>
    <recommendedName>
        <fullName evidence="4 12">Trigger factor</fullName>
        <shortName evidence="12">TF</shortName>
        <ecNumber evidence="3 12">5.2.1.8</ecNumber>
    </recommendedName>
    <alternativeName>
        <fullName evidence="11 12">PPIase</fullName>
    </alternativeName>
</protein>
<comment type="caution">
    <text evidence="17">The sequence shown here is derived from an EMBL/GenBank/DDBJ whole genome shotgun (WGS) entry which is preliminary data.</text>
</comment>
<dbReference type="InterPro" id="IPR027304">
    <property type="entry name" value="Trigger_fact/SurA_dom_sf"/>
</dbReference>
<feature type="compositionally biased region" description="Basic and acidic residues" evidence="15">
    <location>
        <begin position="489"/>
        <end position="502"/>
    </location>
</feature>
<dbReference type="InterPro" id="IPR036611">
    <property type="entry name" value="Trigger_fac_ribosome-bd_sf"/>
</dbReference>
<evidence type="ECO:0000256" key="5">
    <source>
        <dbReference type="ARBA" id="ARBA00022618"/>
    </source>
</evidence>
<dbReference type="PROSITE" id="PS50059">
    <property type="entry name" value="FKBP_PPIASE"/>
    <property type="match status" value="1"/>
</dbReference>
<dbReference type="GO" id="GO:0051083">
    <property type="term" value="P:'de novo' cotranslational protein folding"/>
    <property type="evidence" value="ECO:0007669"/>
    <property type="project" value="TreeGrafter"/>
</dbReference>
<evidence type="ECO:0000313" key="18">
    <source>
        <dbReference type="Proteomes" id="UP000253941"/>
    </source>
</evidence>
<dbReference type="InterPro" id="IPR046357">
    <property type="entry name" value="PPIase_dom_sf"/>
</dbReference>
<dbReference type="EC" id="5.2.1.8" evidence="3 12"/>
<comment type="domain">
    <text evidence="12">Consists of 3 domains; the N-terminus binds the ribosome, the middle domain has PPIase activity, while the C-terminus has intrinsic chaperone activity on its own.</text>
</comment>
<dbReference type="Proteomes" id="UP000253941">
    <property type="component" value="Unassembled WGS sequence"/>
</dbReference>
<dbReference type="GO" id="GO:0043335">
    <property type="term" value="P:protein unfolding"/>
    <property type="evidence" value="ECO:0007669"/>
    <property type="project" value="TreeGrafter"/>
</dbReference>
<keyword evidence="18" id="KW-1185">Reference proteome</keyword>
<dbReference type="SUPFAM" id="SSF102735">
    <property type="entry name" value="Trigger factor ribosome-binding domain"/>
    <property type="match status" value="1"/>
</dbReference>
<dbReference type="GO" id="GO:0043022">
    <property type="term" value="F:ribosome binding"/>
    <property type="evidence" value="ECO:0007669"/>
    <property type="project" value="TreeGrafter"/>
</dbReference>
<evidence type="ECO:0000256" key="6">
    <source>
        <dbReference type="ARBA" id="ARBA00023110"/>
    </source>
</evidence>
<keyword evidence="5 12" id="KW-0132">Cell division</keyword>
<keyword evidence="8 12" id="KW-0413">Isomerase</keyword>
<dbReference type="PANTHER" id="PTHR30560">
    <property type="entry name" value="TRIGGER FACTOR CHAPERONE AND PEPTIDYL-PROLYL CIS/TRANS ISOMERASE"/>
    <property type="match status" value="1"/>
</dbReference>